<feature type="transmembrane region" description="Helical" evidence="5">
    <location>
        <begin position="277"/>
        <end position="295"/>
    </location>
</feature>
<proteinExistence type="predicted"/>
<evidence type="ECO:0000259" key="6">
    <source>
        <dbReference type="PROSITE" id="PS50850"/>
    </source>
</evidence>
<feature type="transmembrane region" description="Helical" evidence="5">
    <location>
        <begin position="361"/>
        <end position="382"/>
    </location>
</feature>
<dbReference type="InterPro" id="IPR011701">
    <property type="entry name" value="MFS"/>
</dbReference>
<dbReference type="PANTHER" id="PTHR23514:SF13">
    <property type="entry name" value="INNER MEMBRANE PROTEIN YBJJ"/>
    <property type="match status" value="1"/>
</dbReference>
<feature type="transmembrane region" description="Helical" evidence="5">
    <location>
        <begin position="333"/>
        <end position="355"/>
    </location>
</feature>
<dbReference type="Gene3D" id="1.20.1250.20">
    <property type="entry name" value="MFS general substrate transporter like domains"/>
    <property type="match status" value="1"/>
</dbReference>
<feature type="transmembrane region" description="Helical" evidence="5">
    <location>
        <begin position="144"/>
        <end position="163"/>
    </location>
</feature>
<evidence type="ECO:0000256" key="1">
    <source>
        <dbReference type="ARBA" id="ARBA00004651"/>
    </source>
</evidence>
<evidence type="ECO:0000256" key="5">
    <source>
        <dbReference type="SAM" id="Phobius"/>
    </source>
</evidence>
<reference evidence="7 8" key="1">
    <citation type="submission" date="2023-05" db="EMBL/GenBank/DDBJ databases">
        <title>Sequencing and Assembly of Streptomyces sp. NP73.</title>
        <authorList>
            <person name="Konwar A.N."/>
            <person name="Saikia K."/>
            <person name="Thakur D."/>
        </authorList>
    </citation>
    <scope>NUCLEOTIDE SEQUENCE [LARGE SCALE GENOMIC DNA]</scope>
    <source>
        <strain evidence="7 8">NP73</strain>
    </source>
</reference>
<dbReference type="Proteomes" id="UP001223390">
    <property type="component" value="Unassembled WGS sequence"/>
</dbReference>
<feature type="domain" description="Major facilitator superfamily (MFS) profile" evidence="6">
    <location>
        <begin position="15"/>
        <end position="384"/>
    </location>
</feature>
<keyword evidence="2 5" id="KW-0812">Transmembrane</keyword>
<name>A0ABT7GT53_9ACTN</name>
<feature type="transmembrane region" description="Helical" evidence="5">
    <location>
        <begin position="17"/>
        <end position="40"/>
    </location>
</feature>
<evidence type="ECO:0000313" key="7">
    <source>
        <dbReference type="EMBL" id="MDK9496795.1"/>
    </source>
</evidence>
<dbReference type="PROSITE" id="PS50850">
    <property type="entry name" value="MFS"/>
    <property type="match status" value="1"/>
</dbReference>
<evidence type="ECO:0000256" key="3">
    <source>
        <dbReference type="ARBA" id="ARBA00022989"/>
    </source>
</evidence>
<gene>
    <name evidence="7" type="ORF">QEZ40_001411</name>
</gene>
<dbReference type="InterPro" id="IPR036259">
    <property type="entry name" value="MFS_trans_sf"/>
</dbReference>
<dbReference type="Pfam" id="PF07690">
    <property type="entry name" value="MFS_1"/>
    <property type="match status" value="1"/>
</dbReference>
<dbReference type="SUPFAM" id="SSF103473">
    <property type="entry name" value="MFS general substrate transporter"/>
    <property type="match status" value="1"/>
</dbReference>
<dbReference type="InterPro" id="IPR051788">
    <property type="entry name" value="MFS_Transporter"/>
</dbReference>
<sequence length="404" mass="40355">MTGEPDLSPARLRHARFAIAAVFCVHGGVTGSFATRIPWIQEHAQLGAGTLGLALAFPALGAALAMPLAGRVNHRFGARTALRGLLCLWTLSLVLPGLAPNLWTLCGALFVYGATAGMSDVAMNALGVETENRLGRSIMSSLHGMWSVGALLGSAAGTVAAHAGADARLHHVVAASALTAAGLVAVRGVLDLRAAREEEAPPRFARPPRTALLIGGVGFCAVFAEGASLDWSAVYLRDVLGSAAGPAAASTTAFALTMALARLAGDRVVDRFGAVRTVRAGGVLAVAGGLLVVGVREPAAAMAGFGLIGLGIAVVVPLAFAAAARSGPAPAQAIAGVATITYTSGLIAPSAIGAVADASSLVVSFGLVTLLACALTFGAGVLRTGRVPGGAAPVNRDEPAPIRP</sequence>
<dbReference type="InterPro" id="IPR020846">
    <property type="entry name" value="MFS_dom"/>
</dbReference>
<dbReference type="RefSeq" id="WP_125818234.1">
    <property type="nucleotide sequence ID" value="NZ_JASITI010000014.1"/>
</dbReference>
<keyword evidence="4 5" id="KW-0472">Membrane</keyword>
<feature type="transmembrane region" description="Helical" evidence="5">
    <location>
        <begin position="211"/>
        <end position="231"/>
    </location>
</feature>
<feature type="transmembrane region" description="Helical" evidence="5">
    <location>
        <begin position="46"/>
        <end position="68"/>
    </location>
</feature>
<comment type="caution">
    <text evidence="7">The sequence shown here is derived from an EMBL/GenBank/DDBJ whole genome shotgun (WGS) entry which is preliminary data.</text>
</comment>
<dbReference type="CDD" id="cd17393">
    <property type="entry name" value="MFS_MosC_like"/>
    <property type="match status" value="1"/>
</dbReference>
<accession>A0ABT7GT53</accession>
<evidence type="ECO:0000313" key="8">
    <source>
        <dbReference type="Proteomes" id="UP001223390"/>
    </source>
</evidence>
<evidence type="ECO:0000256" key="4">
    <source>
        <dbReference type="ARBA" id="ARBA00023136"/>
    </source>
</evidence>
<feature type="transmembrane region" description="Helical" evidence="5">
    <location>
        <begin position="243"/>
        <end position="265"/>
    </location>
</feature>
<protein>
    <submittedName>
        <fullName evidence="7">MFS transporter</fullName>
    </submittedName>
</protein>
<keyword evidence="8" id="KW-1185">Reference proteome</keyword>
<keyword evidence="3 5" id="KW-1133">Transmembrane helix</keyword>
<comment type="subcellular location">
    <subcellularLocation>
        <location evidence="1">Cell membrane</location>
        <topology evidence="1">Multi-pass membrane protein</topology>
    </subcellularLocation>
</comment>
<evidence type="ECO:0000256" key="2">
    <source>
        <dbReference type="ARBA" id="ARBA00022692"/>
    </source>
</evidence>
<organism evidence="7 8">
    <name type="scientific">Streptomyces katrae</name>
    <dbReference type="NCBI Taxonomy" id="68223"/>
    <lineage>
        <taxon>Bacteria</taxon>
        <taxon>Bacillati</taxon>
        <taxon>Actinomycetota</taxon>
        <taxon>Actinomycetes</taxon>
        <taxon>Kitasatosporales</taxon>
        <taxon>Streptomycetaceae</taxon>
        <taxon>Streptomyces</taxon>
    </lineage>
</organism>
<dbReference type="EMBL" id="JASITI010000014">
    <property type="protein sequence ID" value="MDK9496795.1"/>
    <property type="molecule type" value="Genomic_DNA"/>
</dbReference>
<dbReference type="PANTHER" id="PTHR23514">
    <property type="entry name" value="BYPASS OF STOP CODON PROTEIN 6"/>
    <property type="match status" value="1"/>
</dbReference>
<feature type="transmembrane region" description="Helical" evidence="5">
    <location>
        <begin position="301"/>
        <end position="321"/>
    </location>
</feature>
<feature type="transmembrane region" description="Helical" evidence="5">
    <location>
        <begin position="169"/>
        <end position="190"/>
    </location>
</feature>